<dbReference type="GO" id="GO:0016705">
    <property type="term" value="F:oxidoreductase activity, acting on paired donors, with incorporation or reduction of molecular oxygen"/>
    <property type="evidence" value="ECO:0007669"/>
    <property type="project" value="InterPro"/>
</dbReference>
<keyword evidence="4 7" id="KW-0479">Metal-binding</keyword>
<comment type="similarity">
    <text evidence="2">Belongs to the cytochrome P450 family.</text>
</comment>
<evidence type="ECO:0000313" key="10">
    <source>
        <dbReference type="Proteomes" id="UP001278766"/>
    </source>
</evidence>
<feature type="transmembrane region" description="Helical" evidence="8">
    <location>
        <begin position="21"/>
        <end position="40"/>
    </location>
</feature>
<proteinExistence type="inferred from homology"/>
<accession>A0AAE0H832</accession>
<evidence type="ECO:0000313" key="9">
    <source>
        <dbReference type="EMBL" id="KAK3291713.1"/>
    </source>
</evidence>
<evidence type="ECO:0000256" key="6">
    <source>
        <dbReference type="ARBA" id="ARBA00023033"/>
    </source>
</evidence>
<dbReference type="InterPro" id="IPR036396">
    <property type="entry name" value="Cyt_P450_sf"/>
</dbReference>
<evidence type="ECO:0000256" key="7">
    <source>
        <dbReference type="PIRSR" id="PIRSR602403-1"/>
    </source>
</evidence>
<dbReference type="FunFam" id="1.10.630.10:FF:000181">
    <property type="entry name" value="Cytochrome P450"/>
    <property type="match status" value="1"/>
</dbReference>
<sequence>MSLSFERVASALDGDWITSPVLVALAAVPFALYCLYQWLLPKPIPGIAYNPEATRTLFGDAPAMIKEVSVTGEFRVWCAKEMKKMNSPICQIFIRPFSQPWILLADYREARDILTRRKEFDKSSFLSDGMACMGAFHGIYMTGDKFKSNRQLIQDLMTTSFLDKHVGPAVHNKGLELIRLFEMKMDLAKGRPFSVKKDFEYASLDVMLEFAFGKNWVHTAMGQQLELVRNLAPSDVELDASVDQPVTFPLATIVDFLHSVYEAPEIVEKTINALMPKLQTWWWSKQSWYTKIFDDKERAMKEQIAIGLKNFQAGHVETGVEHMLMREAARAEKEGRQPEFDSQVFRDELFGDIVGGHHTTSGAMMWLTKYLTDLPHIQTKLRAVLYDTLSAARSENRLFTFQEIRYAKLPYLDAVIEEMLRINAVPVTREALCDTTILGCPIKKGTQVFLMSNGPGFLGPSLTVDDSKRSETSRAAKLNAGWDETRDLSLFEPERWLVRRNKGEGVLAEDVDFDAGAGPQLVFGLGPRGCWGRRLAHMEMRTIMAMLVWNFQFSKCPPPISSHAGLEGIARVPQQCYVRITAI</sequence>
<dbReference type="InterPro" id="IPR050121">
    <property type="entry name" value="Cytochrome_P450_monoxygenase"/>
</dbReference>
<keyword evidence="3 7" id="KW-0349">Heme</keyword>
<dbReference type="PRINTS" id="PR00385">
    <property type="entry name" value="P450"/>
</dbReference>
<evidence type="ECO:0000256" key="5">
    <source>
        <dbReference type="ARBA" id="ARBA00023004"/>
    </source>
</evidence>
<dbReference type="EMBL" id="JAUEPN010000008">
    <property type="protein sequence ID" value="KAK3291713.1"/>
    <property type="molecule type" value="Genomic_DNA"/>
</dbReference>
<dbReference type="Gene3D" id="1.10.630.10">
    <property type="entry name" value="Cytochrome P450"/>
    <property type="match status" value="1"/>
</dbReference>
<evidence type="ECO:0000256" key="1">
    <source>
        <dbReference type="ARBA" id="ARBA00001971"/>
    </source>
</evidence>
<dbReference type="CDD" id="cd20622">
    <property type="entry name" value="CYP_TRI13-like"/>
    <property type="match status" value="1"/>
</dbReference>
<dbReference type="PANTHER" id="PTHR24305:SF232">
    <property type="entry name" value="P450, PUTATIVE (EUROFUNG)-RELATED"/>
    <property type="match status" value="1"/>
</dbReference>
<evidence type="ECO:0000256" key="2">
    <source>
        <dbReference type="ARBA" id="ARBA00010617"/>
    </source>
</evidence>
<dbReference type="GeneID" id="87837828"/>
<keyword evidence="8" id="KW-0472">Membrane</keyword>
<keyword evidence="5 7" id="KW-0408">Iron</keyword>
<dbReference type="Pfam" id="PF00067">
    <property type="entry name" value="p450"/>
    <property type="match status" value="2"/>
</dbReference>
<evidence type="ECO:0000256" key="3">
    <source>
        <dbReference type="ARBA" id="ARBA00022617"/>
    </source>
</evidence>
<dbReference type="PANTHER" id="PTHR24305">
    <property type="entry name" value="CYTOCHROME P450"/>
    <property type="match status" value="1"/>
</dbReference>
<dbReference type="SUPFAM" id="SSF48264">
    <property type="entry name" value="Cytochrome P450"/>
    <property type="match status" value="1"/>
</dbReference>
<reference evidence="9" key="2">
    <citation type="submission" date="2023-06" db="EMBL/GenBank/DDBJ databases">
        <authorList>
            <consortium name="Lawrence Berkeley National Laboratory"/>
            <person name="Haridas S."/>
            <person name="Hensen N."/>
            <person name="Bonometti L."/>
            <person name="Westerberg I."/>
            <person name="Brannstrom I.O."/>
            <person name="Guillou S."/>
            <person name="Cros-Aarteil S."/>
            <person name="Calhoun S."/>
            <person name="Kuo A."/>
            <person name="Mondo S."/>
            <person name="Pangilinan J."/>
            <person name="Riley R."/>
            <person name="Labutti K."/>
            <person name="Andreopoulos B."/>
            <person name="Lipzen A."/>
            <person name="Chen C."/>
            <person name="Yanf M."/>
            <person name="Daum C."/>
            <person name="Ng V."/>
            <person name="Clum A."/>
            <person name="Steindorff A."/>
            <person name="Ohm R."/>
            <person name="Martin F."/>
            <person name="Silar P."/>
            <person name="Natvig D."/>
            <person name="Lalanne C."/>
            <person name="Gautier V."/>
            <person name="Ament-Velasquez S.L."/>
            <person name="Kruys A."/>
            <person name="Hutchinson M.I."/>
            <person name="Powell A.J."/>
            <person name="Barry K."/>
            <person name="Miller A.N."/>
            <person name="Grigoriev I.V."/>
            <person name="Debuchy R."/>
            <person name="Gladieux P."/>
            <person name="Thoren M.H."/>
            <person name="Johannesson H."/>
        </authorList>
    </citation>
    <scope>NUCLEOTIDE SEQUENCE</scope>
    <source>
        <strain evidence="9">CBS 168.71</strain>
    </source>
</reference>
<dbReference type="InterPro" id="IPR002403">
    <property type="entry name" value="Cyt_P450_E_grp-IV"/>
</dbReference>
<keyword evidence="8" id="KW-1133">Transmembrane helix</keyword>
<keyword evidence="10" id="KW-1185">Reference proteome</keyword>
<keyword evidence="6" id="KW-0503">Monooxygenase</keyword>
<gene>
    <name evidence="9" type="ORF">B0H64DRAFT_329424</name>
</gene>
<dbReference type="InterPro" id="IPR001128">
    <property type="entry name" value="Cyt_P450"/>
</dbReference>
<dbReference type="AlphaFoldDB" id="A0AAE0H832"/>
<keyword evidence="6" id="KW-0560">Oxidoreductase</keyword>
<organism evidence="9 10">
    <name type="scientific">Chaetomium fimeti</name>
    <dbReference type="NCBI Taxonomy" id="1854472"/>
    <lineage>
        <taxon>Eukaryota</taxon>
        <taxon>Fungi</taxon>
        <taxon>Dikarya</taxon>
        <taxon>Ascomycota</taxon>
        <taxon>Pezizomycotina</taxon>
        <taxon>Sordariomycetes</taxon>
        <taxon>Sordariomycetidae</taxon>
        <taxon>Sordariales</taxon>
        <taxon>Chaetomiaceae</taxon>
        <taxon>Chaetomium</taxon>
    </lineage>
</organism>
<reference evidence="9" key="1">
    <citation type="journal article" date="2023" name="Mol. Phylogenet. Evol.">
        <title>Genome-scale phylogeny and comparative genomics of the fungal order Sordariales.</title>
        <authorList>
            <person name="Hensen N."/>
            <person name="Bonometti L."/>
            <person name="Westerberg I."/>
            <person name="Brannstrom I.O."/>
            <person name="Guillou S."/>
            <person name="Cros-Aarteil S."/>
            <person name="Calhoun S."/>
            <person name="Haridas S."/>
            <person name="Kuo A."/>
            <person name="Mondo S."/>
            <person name="Pangilinan J."/>
            <person name="Riley R."/>
            <person name="LaButti K."/>
            <person name="Andreopoulos B."/>
            <person name="Lipzen A."/>
            <person name="Chen C."/>
            <person name="Yan M."/>
            <person name="Daum C."/>
            <person name="Ng V."/>
            <person name="Clum A."/>
            <person name="Steindorff A."/>
            <person name="Ohm R.A."/>
            <person name="Martin F."/>
            <person name="Silar P."/>
            <person name="Natvig D.O."/>
            <person name="Lalanne C."/>
            <person name="Gautier V."/>
            <person name="Ament-Velasquez S.L."/>
            <person name="Kruys A."/>
            <person name="Hutchinson M.I."/>
            <person name="Powell A.J."/>
            <person name="Barry K."/>
            <person name="Miller A.N."/>
            <person name="Grigoriev I.V."/>
            <person name="Debuchy R."/>
            <person name="Gladieux P."/>
            <person name="Hiltunen Thoren M."/>
            <person name="Johannesson H."/>
        </authorList>
    </citation>
    <scope>NUCLEOTIDE SEQUENCE</scope>
    <source>
        <strain evidence="9">CBS 168.71</strain>
    </source>
</reference>
<feature type="binding site" description="axial binding residue" evidence="7">
    <location>
        <position position="530"/>
    </location>
    <ligand>
        <name>heme</name>
        <dbReference type="ChEBI" id="CHEBI:30413"/>
    </ligand>
    <ligandPart>
        <name>Fe</name>
        <dbReference type="ChEBI" id="CHEBI:18248"/>
    </ligandPart>
</feature>
<dbReference type="GO" id="GO:0005506">
    <property type="term" value="F:iron ion binding"/>
    <property type="evidence" value="ECO:0007669"/>
    <property type="project" value="InterPro"/>
</dbReference>
<comment type="caution">
    <text evidence="9">The sequence shown here is derived from an EMBL/GenBank/DDBJ whole genome shotgun (WGS) entry which is preliminary data.</text>
</comment>
<evidence type="ECO:0000256" key="4">
    <source>
        <dbReference type="ARBA" id="ARBA00022723"/>
    </source>
</evidence>
<dbReference type="RefSeq" id="XP_062655227.1">
    <property type="nucleotide sequence ID" value="XM_062800880.1"/>
</dbReference>
<name>A0AAE0H832_9PEZI</name>
<evidence type="ECO:0000256" key="8">
    <source>
        <dbReference type="SAM" id="Phobius"/>
    </source>
</evidence>
<protein>
    <submittedName>
        <fullName evidence="9">Cytochrome P450</fullName>
    </submittedName>
</protein>
<dbReference type="PRINTS" id="PR00465">
    <property type="entry name" value="EP450IV"/>
</dbReference>
<dbReference type="Proteomes" id="UP001278766">
    <property type="component" value="Unassembled WGS sequence"/>
</dbReference>
<keyword evidence="8" id="KW-0812">Transmembrane</keyword>
<dbReference type="GO" id="GO:0020037">
    <property type="term" value="F:heme binding"/>
    <property type="evidence" value="ECO:0007669"/>
    <property type="project" value="InterPro"/>
</dbReference>
<dbReference type="GO" id="GO:0004497">
    <property type="term" value="F:monooxygenase activity"/>
    <property type="evidence" value="ECO:0007669"/>
    <property type="project" value="UniProtKB-KW"/>
</dbReference>
<comment type="cofactor">
    <cofactor evidence="1 7">
        <name>heme</name>
        <dbReference type="ChEBI" id="CHEBI:30413"/>
    </cofactor>
</comment>